<comment type="caution">
    <text evidence="1">The sequence shown here is derived from an EMBL/GenBank/DDBJ whole genome shotgun (WGS) entry which is preliminary data.</text>
</comment>
<accession>A0ABX1TEA5</accession>
<name>A0ABX1TEA5_9PROT</name>
<evidence type="ECO:0008006" key="3">
    <source>
        <dbReference type="Google" id="ProtNLM"/>
    </source>
</evidence>
<proteinExistence type="predicted"/>
<evidence type="ECO:0000313" key="2">
    <source>
        <dbReference type="Proteomes" id="UP000886469"/>
    </source>
</evidence>
<protein>
    <recommendedName>
        <fullName evidence="3">Helix-turn-helix domain-containing protein</fullName>
    </recommendedName>
</protein>
<organism evidence="1 2">
    <name type="scientific">Candidatus Accumulibacter contiguus</name>
    <dbReference type="NCBI Taxonomy" id="2954381"/>
    <lineage>
        <taxon>Bacteria</taxon>
        <taxon>Pseudomonadati</taxon>
        <taxon>Pseudomonadota</taxon>
        <taxon>Betaproteobacteria</taxon>
        <taxon>Candidatus Accumulibacter</taxon>
    </lineage>
</organism>
<reference evidence="1" key="1">
    <citation type="submission" date="2019-03" db="EMBL/GenBank/DDBJ databases">
        <title>Metabolic reconstructions from genomes of highly enriched 'Candidatus Accumulibacter' and 'Candidatus Competibacter' bioreactor populations.</title>
        <authorList>
            <person name="Annavajhala M.K."/>
            <person name="Welles L."/>
            <person name="Abbas B."/>
            <person name="Sorokin D."/>
            <person name="Park H."/>
            <person name="Van Loosdrecht M."/>
            <person name="Chandran K."/>
        </authorList>
    </citation>
    <scope>NUCLEOTIDE SEQUENCE</scope>
    <source>
        <strain evidence="1">SBR_L</strain>
    </source>
</reference>
<gene>
    <name evidence="1" type="ORF">E4Q08_23790</name>
</gene>
<sequence>MCHALVQSPPFFLLLLRIDEELAEEARSGGCACGGVLHRANYPRKPRACPKEVRSAYESRFSFCCNRCRRRTTSRSVRFLGRRVYLGLAVVLGSARHAGQTPAAARLSGMLDIPVRTLQRWREWWQKQFPLTQLWQASCARFMPPVATDLCPASLLERFAGSAEEALMRLLVFLSPLTVKPINLREGR</sequence>
<dbReference type="EMBL" id="SPMX01000150">
    <property type="protein sequence ID" value="NMQ08033.1"/>
    <property type="molecule type" value="Genomic_DNA"/>
</dbReference>
<keyword evidence="2" id="KW-1185">Reference proteome</keyword>
<evidence type="ECO:0000313" key="1">
    <source>
        <dbReference type="EMBL" id="NMQ08033.1"/>
    </source>
</evidence>
<dbReference type="Proteomes" id="UP000886469">
    <property type="component" value="Unassembled WGS sequence"/>
</dbReference>